<keyword evidence="2" id="KW-0472">Membrane</keyword>
<accession>A0A4U5JEX1</accession>
<feature type="transmembrane region" description="Helical" evidence="2">
    <location>
        <begin position="12"/>
        <end position="31"/>
    </location>
</feature>
<evidence type="ECO:0000313" key="3">
    <source>
        <dbReference type="EMBL" id="TKR28020.1"/>
    </source>
</evidence>
<dbReference type="Pfam" id="PF23958">
    <property type="entry name" value="DUF7287"/>
    <property type="match status" value="1"/>
</dbReference>
<sequence length="166" mass="17335">MRGRARGQTTLDFAVGTGVFLLAVLFVVTYAPTMFDPFTSGTGTKLIVADRAATTLSGDVLATSTAAPGTLALGCVAELFDESVDGATCSATADFDDLDGLLSLDGRHAEVTIHELGNPISTPASPGWATGDLQRETDDSTPTDAAVAARTISIDSHRYRLTVRVW</sequence>
<gene>
    <name evidence="3" type="ORF">DM868_02760</name>
</gene>
<keyword evidence="4" id="KW-1185">Reference proteome</keyword>
<keyword evidence="2" id="KW-0812">Transmembrane</keyword>
<dbReference type="Proteomes" id="UP000308037">
    <property type="component" value="Unassembled WGS sequence"/>
</dbReference>
<evidence type="ECO:0000256" key="2">
    <source>
        <dbReference type="SAM" id="Phobius"/>
    </source>
</evidence>
<dbReference type="InterPro" id="IPR056613">
    <property type="entry name" value="DUF7287"/>
</dbReference>
<feature type="region of interest" description="Disordered" evidence="1">
    <location>
        <begin position="120"/>
        <end position="141"/>
    </location>
</feature>
<dbReference type="AlphaFoldDB" id="A0A4U5JEX1"/>
<proteinExistence type="predicted"/>
<organism evidence="3 4">
    <name type="scientific">Natronomonas salsuginis</name>
    <dbReference type="NCBI Taxonomy" id="2217661"/>
    <lineage>
        <taxon>Archaea</taxon>
        <taxon>Methanobacteriati</taxon>
        <taxon>Methanobacteriota</taxon>
        <taxon>Stenosarchaea group</taxon>
        <taxon>Halobacteria</taxon>
        <taxon>Halobacteriales</taxon>
        <taxon>Natronomonadaceae</taxon>
        <taxon>Natronomonas</taxon>
    </lineage>
</organism>
<name>A0A4U5JEX1_9EURY</name>
<protein>
    <submittedName>
        <fullName evidence="3">Uncharacterized protein</fullName>
    </submittedName>
</protein>
<dbReference type="RefSeq" id="WP_137275320.1">
    <property type="nucleotide sequence ID" value="NZ_QKNX01000001.1"/>
</dbReference>
<reference evidence="3 4" key="1">
    <citation type="submission" date="2019-04" db="EMBL/GenBank/DDBJ databases">
        <title>Natronomonas sp. F20-122 a newhaloarchaeon isolated from a saline saltern of Isla Bacuta, Huelva, Spain.</title>
        <authorList>
            <person name="Duran-Viseras A."/>
            <person name="Sanchez-Porro C."/>
            <person name="Ventosa A."/>
        </authorList>
    </citation>
    <scope>NUCLEOTIDE SEQUENCE [LARGE SCALE GENOMIC DNA]</scope>
    <source>
        <strain evidence="3 4">F20-122</strain>
    </source>
</reference>
<dbReference type="EMBL" id="QKNX01000001">
    <property type="protein sequence ID" value="TKR28020.1"/>
    <property type="molecule type" value="Genomic_DNA"/>
</dbReference>
<dbReference type="OrthoDB" id="125215at2157"/>
<evidence type="ECO:0000256" key="1">
    <source>
        <dbReference type="SAM" id="MobiDB-lite"/>
    </source>
</evidence>
<evidence type="ECO:0000313" key="4">
    <source>
        <dbReference type="Proteomes" id="UP000308037"/>
    </source>
</evidence>
<comment type="caution">
    <text evidence="3">The sequence shown here is derived from an EMBL/GenBank/DDBJ whole genome shotgun (WGS) entry which is preliminary data.</text>
</comment>
<keyword evidence="2" id="KW-1133">Transmembrane helix</keyword>